<proteinExistence type="predicted"/>
<evidence type="ECO:0000256" key="1">
    <source>
        <dbReference type="SAM" id="MobiDB-lite"/>
    </source>
</evidence>
<evidence type="ECO:0000313" key="2">
    <source>
        <dbReference type="EMBL" id="MBP2180901.1"/>
    </source>
</evidence>
<comment type="caution">
    <text evidence="2">The sequence shown here is derived from an EMBL/GenBank/DDBJ whole genome shotgun (WGS) entry which is preliminary data.</text>
</comment>
<feature type="region of interest" description="Disordered" evidence="1">
    <location>
        <begin position="1"/>
        <end position="41"/>
    </location>
</feature>
<protein>
    <submittedName>
        <fullName evidence="2">Uncharacterized protein</fullName>
    </submittedName>
</protein>
<feature type="compositionally biased region" description="Low complexity" evidence="1">
    <location>
        <begin position="303"/>
        <end position="315"/>
    </location>
</feature>
<feature type="region of interest" description="Disordered" evidence="1">
    <location>
        <begin position="146"/>
        <end position="546"/>
    </location>
</feature>
<feature type="compositionally biased region" description="Low complexity" evidence="1">
    <location>
        <begin position="432"/>
        <end position="449"/>
    </location>
</feature>
<dbReference type="RefSeq" id="WP_209664388.1">
    <property type="nucleotide sequence ID" value="NZ_JAGGMS010000001.1"/>
</dbReference>
<feature type="compositionally biased region" description="Pro residues" evidence="1">
    <location>
        <begin position="318"/>
        <end position="329"/>
    </location>
</feature>
<feature type="compositionally biased region" description="Basic residues" evidence="1">
    <location>
        <begin position="1"/>
        <end position="12"/>
    </location>
</feature>
<feature type="compositionally biased region" description="Low complexity" evidence="1">
    <location>
        <begin position="330"/>
        <end position="358"/>
    </location>
</feature>
<gene>
    <name evidence="2" type="ORF">JOM49_002427</name>
</gene>
<evidence type="ECO:0000313" key="3">
    <source>
        <dbReference type="Proteomes" id="UP000741013"/>
    </source>
</evidence>
<feature type="compositionally biased region" description="Low complexity" evidence="1">
    <location>
        <begin position="512"/>
        <end position="521"/>
    </location>
</feature>
<feature type="compositionally biased region" description="Low complexity" evidence="1">
    <location>
        <begin position="20"/>
        <end position="33"/>
    </location>
</feature>
<name>A0ABS4PN97_9PSEU</name>
<reference evidence="2 3" key="1">
    <citation type="submission" date="2021-03" db="EMBL/GenBank/DDBJ databases">
        <title>Sequencing the genomes of 1000 actinobacteria strains.</title>
        <authorList>
            <person name="Klenk H.-P."/>
        </authorList>
    </citation>
    <scope>NUCLEOTIDE SEQUENCE [LARGE SCALE GENOMIC DNA]</scope>
    <source>
        <strain evidence="2 3">DSM 45510</strain>
    </source>
</reference>
<dbReference type="Proteomes" id="UP000741013">
    <property type="component" value="Unassembled WGS sequence"/>
</dbReference>
<dbReference type="EMBL" id="JAGGMS010000001">
    <property type="protein sequence ID" value="MBP2180901.1"/>
    <property type="molecule type" value="Genomic_DNA"/>
</dbReference>
<accession>A0ABS4PN97</accession>
<feature type="compositionally biased region" description="Pro residues" evidence="1">
    <location>
        <begin position="393"/>
        <end position="418"/>
    </location>
</feature>
<organism evidence="2 3">
    <name type="scientific">Amycolatopsis magusensis</name>
    <dbReference type="NCBI Taxonomy" id="882444"/>
    <lineage>
        <taxon>Bacteria</taxon>
        <taxon>Bacillati</taxon>
        <taxon>Actinomycetota</taxon>
        <taxon>Actinomycetes</taxon>
        <taxon>Pseudonocardiales</taxon>
        <taxon>Pseudonocardiaceae</taxon>
        <taxon>Amycolatopsis</taxon>
    </lineage>
</organism>
<sequence>MAKKFGKRGKKKGAPEDPRNMFGPPMPRRGGPPASSTPLADFLDRGWPGVDDGYVVLPRSLAEAMSLPWQQQTAELLSQFHGTHRGLSWPIYRVTPSRYERLVDLDEEQLAEAGYLVEIDFDGEMVYRERSGRRVENPEQTTVLVATLDPIVRRRPPAQPRPQTPAEGGSRAPVPMNLPPAPVWRTVPAKSSEAPPLPVPEPPKNVAAPPGSAAPKKLPWEPVAKPPAAEPAAQPTFVEPSTPPAGPSTAESPTPPASTPAAESPWRATQSPWQAAMPSTAQPPVTTQPPVAGPQAAQPPVPAAQAPIAEPIAEPEVPKPPAAEAPVSPPLVAEPEVPVSPAAPAGASAAQPPFAESPAAPPPPAEPSQSYAAEPPAPQPPAPQPSVAETSAPQPPAAEPLPPQPPVAEAPAPQPPAAEPQRAAEPGPPVAEQPQAEAPPQAPPQQGQESAVSTSGRLPVVPPSTARLVTELDEPFAVPSPVVEVDPDTDTPPRGTRFPLGGDRGWFDELPDSASAASSSEPPAPPEDTGFGPSGDPTEIPYRYRK</sequence>
<keyword evidence="3" id="KW-1185">Reference proteome</keyword>
<feature type="compositionally biased region" description="Low complexity" evidence="1">
    <location>
        <begin position="278"/>
        <end position="296"/>
    </location>
</feature>
<feature type="compositionally biased region" description="Pro residues" evidence="1">
    <location>
        <begin position="375"/>
        <end position="384"/>
    </location>
</feature>
<dbReference type="PRINTS" id="PR01217">
    <property type="entry name" value="PRICHEXTENSN"/>
</dbReference>